<keyword evidence="2" id="KW-1185">Reference proteome</keyword>
<evidence type="ECO:0000313" key="2">
    <source>
        <dbReference type="Proteomes" id="UP000821845"/>
    </source>
</evidence>
<dbReference type="EMBL" id="CM023482">
    <property type="protein sequence ID" value="KAH6938427.1"/>
    <property type="molecule type" value="Genomic_DNA"/>
</dbReference>
<organism evidence="1 2">
    <name type="scientific">Hyalomma asiaticum</name>
    <name type="common">Tick</name>
    <dbReference type="NCBI Taxonomy" id="266040"/>
    <lineage>
        <taxon>Eukaryota</taxon>
        <taxon>Metazoa</taxon>
        <taxon>Ecdysozoa</taxon>
        <taxon>Arthropoda</taxon>
        <taxon>Chelicerata</taxon>
        <taxon>Arachnida</taxon>
        <taxon>Acari</taxon>
        <taxon>Parasitiformes</taxon>
        <taxon>Ixodida</taxon>
        <taxon>Ixodoidea</taxon>
        <taxon>Ixodidae</taxon>
        <taxon>Hyalomminae</taxon>
        <taxon>Hyalomma</taxon>
    </lineage>
</organism>
<gene>
    <name evidence="1" type="ORF">HPB50_009169</name>
</gene>
<proteinExistence type="predicted"/>
<reference evidence="1" key="1">
    <citation type="submission" date="2020-05" db="EMBL/GenBank/DDBJ databases">
        <title>Large-scale comparative analyses of tick genomes elucidate their genetic diversity and vector capacities.</title>
        <authorList>
            <person name="Jia N."/>
            <person name="Wang J."/>
            <person name="Shi W."/>
            <person name="Du L."/>
            <person name="Sun Y."/>
            <person name="Zhan W."/>
            <person name="Jiang J."/>
            <person name="Wang Q."/>
            <person name="Zhang B."/>
            <person name="Ji P."/>
            <person name="Sakyi L.B."/>
            <person name="Cui X."/>
            <person name="Yuan T."/>
            <person name="Jiang B."/>
            <person name="Yang W."/>
            <person name="Lam T.T.-Y."/>
            <person name="Chang Q."/>
            <person name="Ding S."/>
            <person name="Wang X."/>
            <person name="Zhu J."/>
            <person name="Ruan X."/>
            <person name="Zhao L."/>
            <person name="Wei J."/>
            <person name="Que T."/>
            <person name="Du C."/>
            <person name="Cheng J."/>
            <person name="Dai P."/>
            <person name="Han X."/>
            <person name="Huang E."/>
            <person name="Gao Y."/>
            <person name="Liu J."/>
            <person name="Shao H."/>
            <person name="Ye R."/>
            <person name="Li L."/>
            <person name="Wei W."/>
            <person name="Wang X."/>
            <person name="Wang C."/>
            <person name="Yang T."/>
            <person name="Huo Q."/>
            <person name="Li W."/>
            <person name="Guo W."/>
            <person name="Chen H."/>
            <person name="Zhou L."/>
            <person name="Ni X."/>
            <person name="Tian J."/>
            <person name="Zhou Y."/>
            <person name="Sheng Y."/>
            <person name="Liu T."/>
            <person name="Pan Y."/>
            <person name="Xia L."/>
            <person name="Li J."/>
            <person name="Zhao F."/>
            <person name="Cao W."/>
        </authorList>
    </citation>
    <scope>NUCLEOTIDE SEQUENCE</scope>
    <source>
        <strain evidence="1">Hyas-2018</strain>
    </source>
</reference>
<sequence length="312" mass="35592">MAPHIPLEERRRIVELSLQGWSQRAICGLMNRSRTAVSRIIKAYRDRGGALDDEQRCGRPRATDSVTDQLIVACAVVDPFLDANEIRRELQLDVSSSTIRRRLWEAGLQGCVAAQKPQLTERQRQLRLEFARAVQDWAEDEWREFAYAMEARAGCSAAGDSWDFNLSDEDFLTSSDSDGNQGATSEKRARRDDADFIKGQVSSSTLPPDAKKVEYFKLFFDEGLVSNILAETNKHAKKTPKRRLPRKSRLLLWPNTDRVEMYCFLAVVFLTGIVRKYVLRDYWPKNIMFLPVNPFAQPLLRAPASAALQFPH</sequence>
<protein>
    <submittedName>
        <fullName evidence="1">Uncharacterized protein</fullName>
    </submittedName>
</protein>
<dbReference type="Proteomes" id="UP000821845">
    <property type="component" value="Chromosome 2"/>
</dbReference>
<comment type="caution">
    <text evidence="1">The sequence shown here is derived from an EMBL/GenBank/DDBJ whole genome shotgun (WGS) entry which is preliminary data.</text>
</comment>
<evidence type="ECO:0000313" key="1">
    <source>
        <dbReference type="EMBL" id="KAH6938427.1"/>
    </source>
</evidence>
<accession>A0ACB7SWL9</accession>
<name>A0ACB7SWL9_HYAAI</name>